<protein>
    <recommendedName>
        <fullName evidence="5">DUF4488 domain-containing protein</fullName>
    </recommendedName>
</protein>
<keyword evidence="2" id="KW-0732">Signal</keyword>
<gene>
    <name evidence="3" type="ORF">ACFS6H_02820</name>
</gene>
<feature type="chain" id="PRO_5046676701" description="DUF4488 domain-containing protein" evidence="2">
    <location>
        <begin position="20"/>
        <end position="348"/>
    </location>
</feature>
<proteinExistence type="predicted"/>
<evidence type="ECO:0000256" key="1">
    <source>
        <dbReference type="SAM" id="MobiDB-lite"/>
    </source>
</evidence>
<feature type="region of interest" description="Disordered" evidence="1">
    <location>
        <begin position="182"/>
        <end position="225"/>
    </location>
</feature>
<evidence type="ECO:0000313" key="4">
    <source>
        <dbReference type="Proteomes" id="UP001597511"/>
    </source>
</evidence>
<keyword evidence="4" id="KW-1185">Reference proteome</keyword>
<feature type="signal peptide" evidence="2">
    <location>
        <begin position="1"/>
        <end position="19"/>
    </location>
</feature>
<organism evidence="3 4">
    <name type="scientific">Terrimonas rubra</name>
    <dbReference type="NCBI Taxonomy" id="1035890"/>
    <lineage>
        <taxon>Bacteria</taxon>
        <taxon>Pseudomonadati</taxon>
        <taxon>Bacteroidota</taxon>
        <taxon>Chitinophagia</taxon>
        <taxon>Chitinophagales</taxon>
        <taxon>Chitinophagaceae</taxon>
        <taxon>Terrimonas</taxon>
    </lineage>
</organism>
<evidence type="ECO:0000256" key="2">
    <source>
        <dbReference type="SAM" id="SignalP"/>
    </source>
</evidence>
<evidence type="ECO:0000313" key="3">
    <source>
        <dbReference type="EMBL" id="MFD2918626.1"/>
    </source>
</evidence>
<reference evidence="4" key="1">
    <citation type="journal article" date="2019" name="Int. J. Syst. Evol. Microbiol.">
        <title>The Global Catalogue of Microorganisms (GCM) 10K type strain sequencing project: providing services to taxonomists for standard genome sequencing and annotation.</title>
        <authorList>
            <consortium name="The Broad Institute Genomics Platform"/>
            <consortium name="The Broad Institute Genome Sequencing Center for Infectious Disease"/>
            <person name="Wu L."/>
            <person name="Ma J."/>
        </authorList>
    </citation>
    <scope>NUCLEOTIDE SEQUENCE [LARGE SCALE GENOMIC DNA]</scope>
    <source>
        <strain evidence="4">KCTC 23299</strain>
    </source>
</reference>
<accession>A0ABW6A1A8</accession>
<dbReference type="Proteomes" id="UP001597511">
    <property type="component" value="Unassembled WGS sequence"/>
</dbReference>
<evidence type="ECO:0008006" key="5">
    <source>
        <dbReference type="Google" id="ProtNLM"/>
    </source>
</evidence>
<sequence length="348" mass="38278">MKSFLLIFLLIGTTLVAGAQQTGLNGIWTGTLTNDSTTTRKDQSFELALTQYANKVYGYAHTQFIVNDTLYYIMKRVKGTIKDSICEVKDDEILSYNFRGKLDKGIVTSYFFQLNKADSSWQLNGTWKTNKTKKFYAITGQMSLTPAKDQQQAKITAHLEELNLTKNLPFLTANKPVTAAGPKTVEQKKSGQAQPAMSPVSTAKNEKTVPETPENKMPGGAIVPGLSTKQKIGQRSIGSTHTVYFSADSLQLALYDNGEIDGDTVSVQLNGEVIFDKSCLKSTALRKTIHISPGTDETTLILFAENLGKYPPNTGLLVVYEGDKRTQIHFSADLQQNAAVIFKRTPGK</sequence>
<feature type="compositionally biased region" description="Polar residues" evidence="1">
    <location>
        <begin position="190"/>
        <end position="203"/>
    </location>
</feature>
<dbReference type="EMBL" id="JBHUOZ010000001">
    <property type="protein sequence ID" value="MFD2918626.1"/>
    <property type="molecule type" value="Genomic_DNA"/>
</dbReference>
<comment type="caution">
    <text evidence="3">The sequence shown here is derived from an EMBL/GenBank/DDBJ whole genome shotgun (WGS) entry which is preliminary data.</text>
</comment>
<name>A0ABW6A1A8_9BACT</name>
<dbReference type="RefSeq" id="WP_386095006.1">
    <property type="nucleotide sequence ID" value="NZ_JBHUOZ010000001.1"/>
</dbReference>